<comment type="caution">
    <text evidence="1">The sequence shown here is derived from an EMBL/GenBank/DDBJ whole genome shotgun (WGS) entry which is preliminary data.</text>
</comment>
<evidence type="ECO:0000313" key="1">
    <source>
        <dbReference type="EMBL" id="ORZ18561.1"/>
    </source>
</evidence>
<reference evidence="1 2" key="1">
    <citation type="submission" date="2016-07" db="EMBL/GenBank/DDBJ databases">
        <title>Pervasive Adenine N6-methylation of Active Genes in Fungi.</title>
        <authorList>
            <consortium name="DOE Joint Genome Institute"/>
            <person name="Mondo S.J."/>
            <person name="Dannebaum R.O."/>
            <person name="Kuo R.C."/>
            <person name="Labutti K."/>
            <person name="Haridas S."/>
            <person name="Kuo A."/>
            <person name="Salamov A."/>
            <person name="Ahrendt S.R."/>
            <person name="Lipzen A."/>
            <person name="Sullivan W."/>
            <person name="Andreopoulos W.B."/>
            <person name="Clum A."/>
            <person name="Lindquist E."/>
            <person name="Daum C."/>
            <person name="Ramamoorthy G.K."/>
            <person name="Gryganskyi A."/>
            <person name="Culley D."/>
            <person name="Magnuson J.K."/>
            <person name="James T.Y."/>
            <person name="O'Malley M.A."/>
            <person name="Stajich J.E."/>
            <person name="Spatafora J.W."/>
            <person name="Visel A."/>
            <person name="Grigoriev I.V."/>
        </authorList>
    </citation>
    <scope>NUCLEOTIDE SEQUENCE [LARGE SCALE GENOMIC DNA]</scope>
    <source>
        <strain evidence="1 2">NRRL 1336</strain>
    </source>
</reference>
<sequence length="247" mass="27491">MMVMGCDQGNTGMMTTTTTTTAQQSLVSPALVRWYQTVESSTSTLQQHQQRRPSTIMIASTNDNDNQHCHHYQSIDTTPTKMSNGDGHSTIIADTDENEDNISTLTTVTGNSNSHASTPMVALTWRQWLQQGVMFLSQRMVEVAYLVAELAESLATTEQTPKDKHHHHHPHQLLMTHAYQDGRFETSSSPKSASGHYIVQLFRVWRVFFLGVETMMHRLFSLDPSLGASSSHSITALPLLTKSSSTL</sequence>
<proteinExistence type="predicted"/>
<gene>
    <name evidence="1" type="ORF">BCR42DRAFT_411152</name>
</gene>
<protein>
    <submittedName>
        <fullName evidence="1">Uncharacterized protein</fullName>
    </submittedName>
</protein>
<evidence type="ECO:0000313" key="2">
    <source>
        <dbReference type="Proteomes" id="UP000193560"/>
    </source>
</evidence>
<dbReference type="OrthoDB" id="2281294at2759"/>
<keyword evidence="2" id="KW-1185">Reference proteome</keyword>
<dbReference type="Proteomes" id="UP000193560">
    <property type="component" value="Unassembled WGS sequence"/>
</dbReference>
<accession>A0A1X2ILC5</accession>
<organism evidence="1 2">
    <name type="scientific">Absidia repens</name>
    <dbReference type="NCBI Taxonomy" id="90262"/>
    <lineage>
        <taxon>Eukaryota</taxon>
        <taxon>Fungi</taxon>
        <taxon>Fungi incertae sedis</taxon>
        <taxon>Mucoromycota</taxon>
        <taxon>Mucoromycotina</taxon>
        <taxon>Mucoromycetes</taxon>
        <taxon>Mucorales</taxon>
        <taxon>Cunninghamellaceae</taxon>
        <taxon>Absidia</taxon>
    </lineage>
</organism>
<feature type="non-terminal residue" evidence="1">
    <location>
        <position position="247"/>
    </location>
</feature>
<dbReference type="AlphaFoldDB" id="A0A1X2ILC5"/>
<dbReference type="EMBL" id="MCGE01000008">
    <property type="protein sequence ID" value="ORZ18561.1"/>
    <property type="molecule type" value="Genomic_DNA"/>
</dbReference>
<name>A0A1X2ILC5_9FUNG</name>